<gene>
    <name evidence="1" type="ORF">Z519_02805</name>
</gene>
<keyword evidence="2" id="KW-1185">Reference proteome</keyword>
<evidence type="ECO:0000313" key="2">
    <source>
        <dbReference type="Proteomes" id="UP000053789"/>
    </source>
</evidence>
<proteinExistence type="predicted"/>
<reference evidence="1" key="1">
    <citation type="submission" date="2015-01" db="EMBL/GenBank/DDBJ databases">
        <title>The Genome Sequence of Cladophialophora bantiana CBS 173.52.</title>
        <authorList>
            <consortium name="The Broad Institute Genomics Platform"/>
            <person name="Cuomo C."/>
            <person name="de Hoog S."/>
            <person name="Gorbushina A."/>
            <person name="Stielow B."/>
            <person name="Teixiera M."/>
            <person name="Abouelleil A."/>
            <person name="Chapman S.B."/>
            <person name="Priest M."/>
            <person name="Young S.K."/>
            <person name="Wortman J."/>
            <person name="Nusbaum C."/>
            <person name="Birren B."/>
        </authorList>
    </citation>
    <scope>NUCLEOTIDE SEQUENCE [LARGE SCALE GENOMIC DNA]</scope>
    <source>
        <strain evidence="1">CBS 173.52</strain>
    </source>
</reference>
<organism evidence="1 2">
    <name type="scientific">Cladophialophora bantiana (strain ATCC 10958 / CBS 173.52 / CDC B-1940 / NIH 8579)</name>
    <name type="common">Xylohypha bantiana</name>
    <dbReference type="NCBI Taxonomy" id="1442370"/>
    <lineage>
        <taxon>Eukaryota</taxon>
        <taxon>Fungi</taxon>
        <taxon>Dikarya</taxon>
        <taxon>Ascomycota</taxon>
        <taxon>Pezizomycotina</taxon>
        <taxon>Eurotiomycetes</taxon>
        <taxon>Chaetothyriomycetidae</taxon>
        <taxon>Chaetothyriales</taxon>
        <taxon>Herpotrichiellaceae</taxon>
        <taxon>Cladophialophora</taxon>
    </lineage>
</organism>
<dbReference type="HOGENOM" id="CLU_2793782_0_0_1"/>
<dbReference type="GeneID" id="27695733"/>
<protein>
    <submittedName>
        <fullName evidence="1">Uncharacterized protein</fullName>
    </submittedName>
</protein>
<name>A0A0D2GGD1_CLAB1</name>
<dbReference type="VEuPathDB" id="FungiDB:Z519_02805"/>
<accession>A0A0D2GGD1</accession>
<dbReference type="EMBL" id="KN846982">
    <property type="protein sequence ID" value="KIW97412.1"/>
    <property type="molecule type" value="Genomic_DNA"/>
</dbReference>
<dbReference type="Proteomes" id="UP000053789">
    <property type="component" value="Unassembled WGS sequence"/>
</dbReference>
<dbReference type="AlphaFoldDB" id="A0A0D2GGD1"/>
<sequence length="68" mass="7679">MSFSISEISANVEEHLRKYLRDIVQEDWEQRLFAEEIKSADESGRLTILAAIFPPLSSLTKLLSVGKA</sequence>
<dbReference type="RefSeq" id="XP_016624081.1">
    <property type="nucleotide sequence ID" value="XM_016760560.1"/>
</dbReference>
<evidence type="ECO:0000313" key="1">
    <source>
        <dbReference type="EMBL" id="KIW97412.1"/>
    </source>
</evidence>